<feature type="transmembrane region" description="Helical" evidence="3">
    <location>
        <begin position="333"/>
        <end position="356"/>
    </location>
</feature>
<protein>
    <recommendedName>
        <fullName evidence="4">C2H2-type domain-containing protein</fullName>
    </recommendedName>
</protein>
<evidence type="ECO:0000256" key="2">
    <source>
        <dbReference type="SAM" id="MobiDB-lite"/>
    </source>
</evidence>
<dbReference type="VEuPathDB" id="FungiDB:EYZ11_013100"/>
<dbReference type="InterPro" id="IPR021842">
    <property type="entry name" value="DUF3435"/>
</dbReference>
<evidence type="ECO:0000256" key="3">
    <source>
        <dbReference type="SAM" id="Phobius"/>
    </source>
</evidence>
<evidence type="ECO:0000256" key="1">
    <source>
        <dbReference type="PROSITE-ProRule" id="PRU00042"/>
    </source>
</evidence>
<evidence type="ECO:0000259" key="4">
    <source>
        <dbReference type="PROSITE" id="PS50157"/>
    </source>
</evidence>
<evidence type="ECO:0000313" key="6">
    <source>
        <dbReference type="Proteomes" id="UP000324241"/>
    </source>
</evidence>
<dbReference type="RefSeq" id="XP_033420793.1">
    <property type="nucleotide sequence ID" value="XM_033566591.1"/>
</dbReference>
<organism evidence="5 6">
    <name type="scientific">Aspergillus tanneri</name>
    <dbReference type="NCBI Taxonomy" id="1220188"/>
    <lineage>
        <taxon>Eukaryota</taxon>
        <taxon>Fungi</taxon>
        <taxon>Dikarya</taxon>
        <taxon>Ascomycota</taxon>
        <taxon>Pezizomycotina</taxon>
        <taxon>Eurotiomycetes</taxon>
        <taxon>Eurotiomycetidae</taxon>
        <taxon>Eurotiales</taxon>
        <taxon>Aspergillaceae</taxon>
        <taxon>Aspergillus</taxon>
        <taxon>Aspergillus subgen. Circumdati</taxon>
    </lineage>
</organism>
<dbReference type="InterPro" id="IPR013087">
    <property type="entry name" value="Znf_C2H2_type"/>
</dbReference>
<dbReference type="EMBL" id="QUQM01000010">
    <property type="protein sequence ID" value="KAA8641431.1"/>
    <property type="molecule type" value="Genomic_DNA"/>
</dbReference>
<reference evidence="5 6" key="1">
    <citation type="submission" date="2019-08" db="EMBL/GenBank/DDBJ databases">
        <title>The genome sequence of a newly discovered highly antifungal drug resistant Aspergillus species, Aspergillus tanneri NIH 1004.</title>
        <authorList>
            <person name="Mounaud S."/>
            <person name="Singh I."/>
            <person name="Joardar V."/>
            <person name="Pakala S."/>
            <person name="Pakala S."/>
            <person name="Venepally P."/>
            <person name="Chung J.K."/>
            <person name="Losada L."/>
            <person name="Nierman W.C."/>
        </authorList>
    </citation>
    <scope>NUCLEOTIDE SEQUENCE [LARGE SCALE GENOMIC DNA]</scope>
    <source>
        <strain evidence="5 6">NIH1004</strain>
    </source>
</reference>
<gene>
    <name evidence="5" type="ORF">ATNIH1004_001896</name>
</gene>
<name>A0A5M9M3Z7_9EURO</name>
<proteinExistence type="predicted"/>
<dbReference type="GO" id="GO:0008270">
    <property type="term" value="F:zinc ion binding"/>
    <property type="evidence" value="ECO:0007669"/>
    <property type="project" value="UniProtKB-KW"/>
</dbReference>
<dbReference type="AlphaFoldDB" id="A0A5M9M3Z7"/>
<keyword evidence="1" id="KW-0863">Zinc-finger</keyword>
<keyword evidence="3" id="KW-0472">Membrane</keyword>
<feature type="domain" description="C2H2-type" evidence="4">
    <location>
        <begin position="712"/>
        <end position="740"/>
    </location>
</feature>
<keyword evidence="3" id="KW-1133">Transmembrane helix</keyword>
<feature type="region of interest" description="Disordered" evidence="2">
    <location>
        <begin position="661"/>
        <end position="688"/>
    </location>
</feature>
<evidence type="ECO:0000313" key="5">
    <source>
        <dbReference type="EMBL" id="KAA8641431.1"/>
    </source>
</evidence>
<dbReference type="PROSITE" id="PS00028">
    <property type="entry name" value="ZINC_FINGER_C2H2_1"/>
    <property type="match status" value="1"/>
</dbReference>
<comment type="caution">
    <text evidence="5">The sequence shown here is derived from an EMBL/GenBank/DDBJ whole genome shotgun (WGS) entry which is preliminary data.</text>
</comment>
<feature type="compositionally biased region" description="Polar residues" evidence="2">
    <location>
        <begin position="12"/>
        <end position="27"/>
    </location>
</feature>
<dbReference type="PANTHER" id="PTHR37535:SF2">
    <property type="entry name" value="FINGER DOMAIN PROTEIN, PUTATIVE (AFU_ORTHOLOGUE AFUA_6G09300)-RELATED"/>
    <property type="match status" value="1"/>
</dbReference>
<dbReference type="PANTHER" id="PTHR37535">
    <property type="entry name" value="FLUG DOMAIN PROTEIN"/>
    <property type="match status" value="1"/>
</dbReference>
<accession>A0A5M9M3Z7</accession>
<dbReference type="OrthoDB" id="4485682at2759"/>
<dbReference type="Proteomes" id="UP000324241">
    <property type="component" value="Unassembled WGS sequence"/>
</dbReference>
<dbReference type="Pfam" id="PF11917">
    <property type="entry name" value="DUF3435"/>
    <property type="match status" value="1"/>
</dbReference>
<keyword evidence="1" id="KW-0479">Metal-binding</keyword>
<keyword evidence="3" id="KW-0812">Transmembrane</keyword>
<dbReference type="PROSITE" id="PS50157">
    <property type="entry name" value="ZINC_FINGER_C2H2_2"/>
    <property type="match status" value="1"/>
</dbReference>
<sequence length="767" mass="88747">MPRRKFRVASRMTASETSSTSADNNDISYDARTDTDITEPDCPSPGNRMAKRRKTSSKANLRRLEAGCRESPAPESTKDISVSAVQLLHRARYEDPADDTDEDLSKVPEDYGKSKETKKLKIRLTERWARYCRTKAIEPSAELKWGDPVEALQQACPNDMHKFLNWCLKLQYNENGRRLKGFRKASSLEADWKYFRVYYTRITGHEMSEKMGEAVRTGIRFLVDKHGLDKQPRANTPVYIEDMVPFNETILQTREKRFHLGFQRIILCLYNTIGLFTVNRKKAILNLQFKHLQLSLQKDPRGGPPVPMIEIQPQFVKSVLGMSKVNTFALPEIVYGVSLVFSPHVLLFSILFYAAAFEAPHLTSMEDLRRLLVEDGRQEMPLPLKSEMDDYYVFPKVDVVGGRPHIFWETSMSGETLDGQLRSLSEIHGFLNPFFSHQFRYGGGELLDQSGYISEAQRNVIMAHASSRTFIKHYRPRRHASLQEVMCGLDPDNEFSKAVTRMSRWIDRRRPRYLTDADRASVEQDPELQSAIRWQAELEMQCDSSSDPALRVTLADQECKVHNLRRSLQEKRRKELRRDFSRKQAVIDIERQLTGGAVNDNPAREVLQKEFAMPPSQILVLETFFTWPTSDSLEDEWIRRNKAVAAAIQYCGFPEGGPLRGRPKRAALFDDSDQTAGPPARSQETEEQPTILAWKKEFSALEEHIKNKPKPEVCFQCRKKYSDHYCLKRHFKKSHLQDRKCNFCNNIEFQHLMHLQRHADKVHRLRT</sequence>
<feature type="region of interest" description="Disordered" evidence="2">
    <location>
        <begin position="1"/>
        <end position="78"/>
    </location>
</feature>
<dbReference type="GeneID" id="54324598"/>
<keyword evidence="1" id="KW-0862">Zinc</keyword>